<dbReference type="Gene3D" id="3.90.550.10">
    <property type="entry name" value="Spore Coat Polysaccharide Biosynthesis Protein SpsA, Chain A"/>
    <property type="match status" value="1"/>
</dbReference>
<dbReference type="Pfam" id="PF13632">
    <property type="entry name" value="Glyco_trans_2_3"/>
    <property type="match status" value="1"/>
</dbReference>
<dbReference type="SUPFAM" id="SSF53448">
    <property type="entry name" value="Nucleotide-diphospho-sugar transferases"/>
    <property type="match status" value="1"/>
</dbReference>
<evidence type="ECO:0000256" key="1">
    <source>
        <dbReference type="SAM" id="Phobius"/>
    </source>
</evidence>
<reference evidence="4" key="1">
    <citation type="submission" date="2017-09" db="EMBL/GenBank/DDBJ databases">
        <title>Depth-based differentiation of microbial function through sediment-hosted aquifers and enrichment of novel symbionts in the deep terrestrial subsurface.</title>
        <authorList>
            <person name="Probst A.J."/>
            <person name="Ladd B."/>
            <person name="Jarett J.K."/>
            <person name="Geller-Mcgrath D.E."/>
            <person name="Sieber C.M.K."/>
            <person name="Emerson J.B."/>
            <person name="Anantharaman K."/>
            <person name="Thomas B.C."/>
            <person name="Malmstrom R."/>
            <person name="Stieglmeier M."/>
            <person name="Klingl A."/>
            <person name="Woyke T."/>
            <person name="Ryan C.M."/>
            <person name="Banfield J.F."/>
        </authorList>
    </citation>
    <scope>NUCLEOTIDE SEQUENCE [LARGE SCALE GENOMIC DNA]</scope>
</reference>
<dbReference type="Proteomes" id="UP000230922">
    <property type="component" value="Unassembled WGS sequence"/>
</dbReference>
<feature type="domain" description="Glycosyltransferase 2-like" evidence="2">
    <location>
        <begin position="243"/>
        <end position="466"/>
    </location>
</feature>
<evidence type="ECO:0000313" key="4">
    <source>
        <dbReference type="Proteomes" id="UP000230922"/>
    </source>
</evidence>
<dbReference type="AlphaFoldDB" id="A0A2H0VAX5"/>
<feature type="transmembrane region" description="Helical" evidence="1">
    <location>
        <begin position="420"/>
        <end position="439"/>
    </location>
</feature>
<feature type="transmembrane region" description="Helical" evidence="1">
    <location>
        <begin position="459"/>
        <end position="480"/>
    </location>
</feature>
<dbReference type="PANTHER" id="PTHR36851">
    <property type="entry name" value="UNNAMED PRODUCT"/>
    <property type="match status" value="1"/>
</dbReference>
<organism evidence="3 4">
    <name type="scientific">Candidatus Doudnabacteria bacterium CG10_big_fil_rev_8_21_14_0_10_42_18</name>
    <dbReference type="NCBI Taxonomy" id="1974552"/>
    <lineage>
        <taxon>Bacteria</taxon>
        <taxon>Candidatus Doudnaibacteriota</taxon>
    </lineage>
</organism>
<dbReference type="InterPro" id="IPR029044">
    <property type="entry name" value="Nucleotide-diphossugar_trans"/>
</dbReference>
<comment type="caution">
    <text evidence="3">The sequence shown here is derived from an EMBL/GenBank/DDBJ whole genome shotgun (WGS) entry which is preliminary data.</text>
</comment>
<keyword evidence="1" id="KW-1133">Transmembrane helix</keyword>
<dbReference type="EMBL" id="PFAK01000038">
    <property type="protein sequence ID" value="PIR96244.1"/>
    <property type="molecule type" value="Genomic_DNA"/>
</dbReference>
<keyword evidence="1" id="KW-0472">Membrane</keyword>
<evidence type="ECO:0000313" key="3">
    <source>
        <dbReference type="EMBL" id="PIR96244.1"/>
    </source>
</evidence>
<protein>
    <recommendedName>
        <fullName evidence="2">Glycosyltransferase 2-like domain-containing protein</fullName>
    </recommendedName>
</protein>
<keyword evidence="1" id="KW-0812">Transmembrane</keyword>
<dbReference type="PANTHER" id="PTHR36851:SF1">
    <property type="entry name" value="GLYCO_TRANS_2-LIKE DOMAIN-CONTAINING PROTEIN"/>
    <property type="match status" value="1"/>
</dbReference>
<feature type="transmembrane region" description="Helical" evidence="1">
    <location>
        <begin position="492"/>
        <end position="514"/>
    </location>
</feature>
<proteinExistence type="predicted"/>
<name>A0A2H0VAX5_9BACT</name>
<accession>A0A2H0VAX5</accession>
<dbReference type="InterPro" id="IPR001173">
    <property type="entry name" value="Glyco_trans_2-like"/>
</dbReference>
<evidence type="ECO:0000259" key="2">
    <source>
        <dbReference type="Pfam" id="PF13632"/>
    </source>
</evidence>
<sequence>MFRKRTSQERFWETLPGLQFWSVFFGAILLSYYRPIWAAMFIICFDLYWVLKAINTASHLWSAYKKFQSFVKIHWIRHAEQLIDIPMMLNFLQTKLASAQDKTEKKYFKNEIAKIVLLLKKGVKSLDFLGYYHLILVPFVNESFEVLDSTVSALAGAEYPRKKIILVLASEDRAGEQAQIIAEKIKQKYTLDFFRIFIAKHPDGLPGEIKGKSANASFAVRSVLPNLKQLGIAVEKVLVSNFDSDTIVHPQYFAKVIYEFLTAEKPYNSSYQPIAVYNNNIWDSPALIRVISVSNSFWQFTESSRPDRLRTFSSHTMPLKTLIDVGFWKKDIVNEDGFIFWQCYLHFKGDYRVVPLFIPISLDTCLAPTTWQTLKNQYKQKRRWAYNVEYYPHLVPKLLKLKAPLYDKLYKLFQYMEGNFNWATASLMISTLGWLPLFLGGNRFNESVVALNLPLITKTLMNVALFFLIFSVYINLILLPPRPKKYSVWRSVAMYLQWFLVPLASVIFGSIPAIEAQTRLMFGRYLEFWVTPKARFGENTGLTMKGMKVATVANDKLPITNNK</sequence>
<gene>
    <name evidence="3" type="ORF">COT92_02170</name>
</gene>